<gene>
    <name evidence="1" type="ORF">AWC38_SpisGene18304</name>
</gene>
<dbReference type="AlphaFoldDB" id="A0A2B4RG80"/>
<dbReference type="Proteomes" id="UP000225706">
    <property type="component" value="Unassembled WGS sequence"/>
</dbReference>
<reference evidence="2" key="1">
    <citation type="journal article" date="2017" name="bioRxiv">
        <title>Comparative analysis of the genomes of Stylophora pistillata and Acropora digitifera provides evidence for extensive differences between species of corals.</title>
        <authorList>
            <person name="Voolstra C.R."/>
            <person name="Li Y."/>
            <person name="Liew Y.J."/>
            <person name="Baumgarten S."/>
            <person name="Zoccola D."/>
            <person name="Flot J.-F."/>
            <person name="Tambutte S."/>
            <person name="Allemand D."/>
            <person name="Aranda M."/>
        </authorList>
    </citation>
    <scope>NUCLEOTIDE SEQUENCE [LARGE SCALE GENOMIC DNA]</scope>
</reference>
<dbReference type="OrthoDB" id="5957815at2759"/>
<proteinExistence type="predicted"/>
<evidence type="ECO:0000313" key="1">
    <source>
        <dbReference type="EMBL" id="PFX17364.1"/>
    </source>
</evidence>
<dbReference type="EMBL" id="LSMT01000477">
    <property type="protein sequence ID" value="PFX17364.1"/>
    <property type="molecule type" value="Genomic_DNA"/>
</dbReference>
<accession>A0A2B4RG80</accession>
<comment type="caution">
    <text evidence="1">The sequence shown here is derived from an EMBL/GenBank/DDBJ whole genome shotgun (WGS) entry which is preliminary data.</text>
</comment>
<evidence type="ECO:0000313" key="2">
    <source>
        <dbReference type="Proteomes" id="UP000225706"/>
    </source>
</evidence>
<protein>
    <submittedName>
        <fullName evidence="1">Uncharacterized protein</fullName>
    </submittedName>
</protein>
<organism evidence="1 2">
    <name type="scientific">Stylophora pistillata</name>
    <name type="common">Smooth cauliflower coral</name>
    <dbReference type="NCBI Taxonomy" id="50429"/>
    <lineage>
        <taxon>Eukaryota</taxon>
        <taxon>Metazoa</taxon>
        <taxon>Cnidaria</taxon>
        <taxon>Anthozoa</taxon>
        <taxon>Hexacorallia</taxon>
        <taxon>Scleractinia</taxon>
        <taxon>Astrocoeniina</taxon>
        <taxon>Pocilloporidae</taxon>
        <taxon>Stylophora</taxon>
    </lineage>
</organism>
<sequence length="135" mass="15947">MREIIQKSGIYEPGLSNHPLVYGFMQDTAAKVKPRIIKFRSVKNFDKEKFQEHLNSAPWLVGEVFDSVEDRVGFVSILMTEIVNDHMPFQQMRVRDPDVPYMNSEWEEAVWARCRAARRYRRTNAPEDLINLKKF</sequence>
<name>A0A2B4RG80_STYPI</name>
<keyword evidence="2" id="KW-1185">Reference proteome</keyword>